<organism evidence="1 2">
    <name type="scientific">Aureibacter tunicatorum</name>
    <dbReference type="NCBI Taxonomy" id="866807"/>
    <lineage>
        <taxon>Bacteria</taxon>
        <taxon>Pseudomonadati</taxon>
        <taxon>Bacteroidota</taxon>
        <taxon>Cytophagia</taxon>
        <taxon>Cytophagales</taxon>
        <taxon>Persicobacteraceae</taxon>
        <taxon>Aureibacter</taxon>
    </lineage>
</organism>
<evidence type="ECO:0008006" key="3">
    <source>
        <dbReference type="Google" id="ProtNLM"/>
    </source>
</evidence>
<reference evidence="1" key="1">
    <citation type="submission" date="2023-07" db="EMBL/GenBank/DDBJ databases">
        <title>Genomic Encyclopedia of Type Strains, Phase IV (KMG-IV): sequencing the most valuable type-strain genomes for metagenomic binning, comparative biology and taxonomic classification.</title>
        <authorList>
            <person name="Goeker M."/>
        </authorList>
    </citation>
    <scope>NUCLEOTIDE SEQUENCE</scope>
    <source>
        <strain evidence="1">DSM 26174</strain>
    </source>
</reference>
<keyword evidence="2" id="KW-1185">Reference proteome</keyword>
<accession>A0AAE3XQ78</accession>
<sequence>MVESNIIKSHQWLRQGLNADNNPLSEYLSLDYFKAEPRTTYDWLVLVRKLTQSSNLSSQWGDLLPNNISIDVLTAYIDNPVALRNSGKLSNDEISELQQPQRVVFFYFLKKLKAFQLENSHLIEHINLLIAQELFRIPKLPAVPDQGILVISSSTDELLPLYIPEGNPIQAIVPNEENPRYYQAKNTQVTYMAQASQWIKLERKNKLMMLTKERIQAPFLNQTLLPEMIKEGKAIQKKNVDFSPAFIIASDQLFMEEGIRKIILTLHFKEDVHTDFDFWISTELEWRPLNGDQFEQVKLCKGSKNQFTFTLNSEFPPIQVLNDDSLSEEELLATQKMPCLKIQSRDLSPFEVEKFTIQTQVTGLRPNWIRNQDEVLDPTDNFLPFGSDAPVGALFTFSDPELINRPLKTMRLTPNWIGKPEDITNYYKAYHKSESDFKVNIYSKSQPKLNPKELLPEQQTLDQALFKPQLVFQPALQYKEEHIPHLFPKEDEEIEGDIDPLNKQACFQLELSPVDFGQSDYALLMANYSIELNAKFLSNNTEPESIDPVNLPYTPQWSFLLIDYLSEPQTWSGENNSVLGAYLSTPIMNQAYTPSMKVDLGDFQHGGLLIGLDSIKIGEYLNFYFFGDIRTDIDQPALPQWAYLSENGWKEIHDEDLFSDTTCGLKQPGIVTLMADMEMEDQAENTLYASKYWFRVTFHPKSSHQHSEPLVPLNIQGIYPNAVPMVRDFEKEIEPVMKDLPTDSTFYLEEDELGYEFSLPVPTYGVLPEESQKDYFVRVFAQMRNRKRAQSYQDFENILIANNRNLQMVKAIGLNEENEMELVASKRPYKLSRLIPKRPNLSIHECKTIEEGLSSALFPFIGEKKYSLKVKNPVFRPVGYQAVILLNPGYKEQAALNLFYKDFSQFINPWLLDATSVPLFGCWIDYGSLINFFQQQPYIKMVISVELRISSKKTLEENEPIWYTPNFPIPFQEDEVMVPAEYKYCQVDFIKDINDLNQGRIGEMKVNKNNKKNNKDNTNPWIVS</sequence>
<evidence type="ECO:0000313" key="1">
    <source>
        <dbReference type="EMBL" id="MDR6240045.1"/>
    </source>
</evidence>
<dbReference type="Proteomes" id="UP001185092">
    <property type="component" value="Unassembled WGS sequence"/>
</dbReference>
<name>A0AAE3XQ78_9BACT</name>
<dbReference type="AlphaFoldDB" id="A0AAE3XQ78"/>
<comment type="caution">
    <text evidence="1">The sequence shown here is derived from an EMBL/GenBank/DDBJ whole genome shotgun (WGS) entry which is preliminary data.</text>
</comment>
<gene>
    <name evidence="1" type="ORF">HNQ88_003093</name>
</gene>
<dbReference type="EMBL" id="JAVDQD010000003">
    <property type="protein sequence ID" value="MDR6240045.1"/>
    <property type="molecule type" value="Genomic_DNA"/>
</dbReference>
<evidence type="ECO:0000313" key="2">
    <source>
        <dbReference type="Proteomes" id="UP001185092"/>
    </source>
</evidence>
<protein>
    <recommendedName>
        <fullName evidence="3">Baseplate J-like protein</fullName>
    </recommendedName>
</protein>
<dbReference type="RefSeq" id="WP_309939871.1">
    <property type="nucleotide sequence ID" value="NZ_AP025305.1"/>
</dbReference>
<proteinExistence type="predicted"/>